<comment type="caution">
    <text evidence="1">The sequence shown here is derived from an EMBL/GenBank/DDBJ whole genome shotgun (WGS) entry which is preliminary data.</text>
</comment>
<reference evidence="1" key="1">
    <citation type="submission" date="2022-06" db="EMBL/GenBank/DDBJ databases">
        <title>Natrinema sp. a new haloarchaeum isolate from saline soil.</title>
        <authorList>
            <person name="Strakova D."/>
            <person name="Galisteo C."/>
            <person name="Sanchez-Porro C."/>
            <person name="Ventosa A."/>
        </authorList>
    </citation>
    <scope>NUCLEOTIDE SEQUENCE</scope>
    <source>
        <strain evidence="1">S1CR25-10</strain>
    </source>
</reference>
<proteinExistence type="predicted"/>
<sequence>MGEFATAVQNHLHEQLATSYTGFEWKTEHNIAGTPVDVAGLDDETLILIELEWRRADPADNSAKLFRHLSTGTIEASEVVVFQVFTGYYDLTRGGISSKRKNAEFVGRVASDAIDYLSYYPVDFDFEPPKRGEEWPDSCQVAGDAAVNEIQNQFETHH</sequence>
<dbReference type="AlphaFoldDB" id="A0A9Q4L5C8"/>
<evidence type="ECO:0000313" key="1">
    <source>
        <dbReference type="EMBL" id="MDF9747937.1"/>
    </source>
</evidence>
<gene>
    <name evidence="1" type="ORF">NDI89_20390</name>
</gene>
<dbReference type="RefSeq" id="WP_277524419.1">
    <property type="nucleotide sequence ID" value="NZ_JAMQOT010000010.1"/>
</dbReference>
<keyword evidence="2" id="KW-1185">Reference proteome</keyword>
<dbReference type="EMBL" id="JAMQOT010000010">
    <property type="protein sequence ID" value="MDF9747937.1"/>
    <property type="molecule type" value="Genomic_DNA"/>
</dbReference>
<protein>
    <submittedName>
        <fullName evidence="1">Uncharacterized protein</fullName>
    </submittedName>
</protein>
<accession>A0A9Q4L5C8</accession>
<dbReference type="Proteomes" id="UP001154061">
    <property type="component" value="Unassembled WGS sequence"/>
</dbReference>
<organism evidence="1 2">
    <name type="scientific">Natrinema salsiterrestre</name>
    <dbReference type="NCBI Taxonomy" id="2950540"/>
    <lineage>
        <taxon>Archaea</taxon>
        <taxon>Methanobacteriati</taxon>
        <taxon>Methanobacteriota</taxon>
        <taxon>Stenosarchaea group</taxon>
        <taxon>Halobacteria</taxon>
        <taxon>Halobacteriales</taxon>
        <taxon>Natrialbaceae</taxon>
        <taxon>Natrinema</taxon>
    </lineage>
</organism>
<name>A0A9Q4L5C8_9EURY</name>
<evidence type="ECO:0000313" key="2">
    <source>
        <dbReference type="Proteomes" id="UP001154061"/>
    </source>
</evidence>